<protein>
    <submittedName>
        <fullName evidence="1">Uncharacterized protein</fullName>
    </submittedName>
</protein>
<organism evidence="1 2">
    <name type="scientific">Paenibacillus glucanolyticus</name>
    <dbReference type="NCBI Taxonomy" id="59843"/>
    <lineage>
        <taxon>Bacteria</taxon>
        <taxon>Bacillati</taxon>
        <taxon>Bacillota</taxon>
        <taxon>Bacilli</taxon>
        <taxon>Bacillales</taxon>
        <taxon>Paenibacillaceae</taxon>
        <taxon>Paenibacillus</taxon>
    </lineage>
</organism>
<reference evidence="1" key="1">
    <citation type="journal article" date="2016" name="Genome Announc.">
        <title>Draft genomes of two strains of Paenibacillus glucanolyticus with capability to degrade lignocellulose.</title>
        <authorList>
            <person name="Mathews S.L."/>
            <person name="Pawlak J."/>
            <person name="Grunden A.M."/>
        </authorList>
    </citation>
    <scope>NUCLEOTIDE SEQUENCE [LARGE SCALE GENOMIC DNA]</scope>
    <source>
        <strain evidence="1">SLM1</strain>
    </source>
</reference>
<accession>A0A163G5L0</accession>
<name>A0A163G5L0_9BACL</name>
<dbReference type="RefSeq" id="WP_063477328.1">
    <property type="nucleotide sequence ID" value="NZ_JBCMWP010000019.1"/>
</dbReference>
<proteinExistence type="predicted"/>
<keyword evidence="2" id="KW-1185">Reference proteome</keyword>
<dbReference type="EMBL" id="LWMH01000001">
    <property type="protein sequence ID" value="KZS44744.1"/>
    <property type="molecule type" value="Genomic_DNA"/>
</dbReference>
<evidence type="ECO:0000313" key="1">
    <source>
        <dbReference type="EMBL" id="KZS44744.1"/>
    </source>
</evidence>
<dbReference type="AlphaFoldDB" id="A0A163G5L0"/>
<dbReference type="Proteomes" id="UP000076796">
    <property type="component" value="Unassembled WGS sequence"/>
</dbReference>
<sequence>MPIKVDPKLIIGIDRTLDNRSENKAELCFECGSRLDECCKNNVIQDSKKTTLYGYLCCSCKSENEALDDDLANNLQ</sequence>
<comment type="caution">
    <text evidence="1">The sequence shown here is derived from an EMBL/GenBank/DDBJ whole genome shotgun (WGS) entry which is preliminary data.</text>
</comment>
<gene>
    <name evidence="1" type="ORF">AWU65_01775</name>
</gene>
<evidence type="ECO:0000313" key="2">
    <source>
        <dbReference type="Proteomes" id="UP000076796"/>
    </source>
</evidence>